<evidence type="ECO:0000256" key="12">
    <source>
        <dbReference type="ARBA" id="ARBA00023163"/>
    </source>
</evidence>
<reference evidence="14" key="1">
    <citation type="submission" date="2018-05" db="EMBL/GenBank/DDBJ databases">
        <authorList>
            <person name="Lanie J.A."/>
            <person name="Ng W.-L."/>
            <person name="Kazmierczak K.M."/>
            <person name="Andrzejewski T.M."/>
            <person name="Davidsen T.M."/>
            <person name="Wayne K.J."/>
            <person name="Tettelin H."/>
            <person name="Glass J.I."/>
            <person name="Rusch D."/>
            <person name="Podicherti R."/>
            <person name="Tsui H.-C.T."/>
            <person name="Winkler M.E."/>
        </authorList>
    </citation>
    <scope>NUCLEOTIDE SEQUENCE</scope>
</reference>
<proteinExistence type="inferred from homology"/>
<keyword evidence="7" id="KW-0479">Metal-binding</keyword>
<gene>
    <name evidence="14" type="ORF">METZ01_LOCUS4836</name>
</gene>
<evidence type="ECO:0000256" key="9">
    <source>
        <dbReference type="ARBA" id="ARBA00022833"/>
    </source>
</evidence>
<evidence type="ECO:0000313" key="14">
    <source>
        <dbReference type="EMBL" id="SUZ51982.1"/>
    </source>
</evidence>
<sequence length="606" mass="68002">MAGLIPQAFIDDLLNRTDIVEVIDKRVTLKKAGKNYTACCPFHQEKTPSFSVQPDRQFYYCFGCGAGGNVIGFVMNFDQLDFPLAVETLAREAGLEVPKEESKAASKRRSENIIVIEVLEQASKFYQYQLRQHQNKQVAVDYLKSRGVSGEIAKEFCLGYAPPGWNNLLNAVGTDVKKQQALLKAGLVIEKEQHKSGGSDNPTELDTQYYDRFRHRIMFPIRDNRGRTIAFGGRVLGEDKPKYLNSPETAVFKKGSELYGLFEAKKSSTKFNRLLLVEGYMDVIALNQMNITNAVATLGTATSVRHLTRMFRQSGEIVFCFDGDDAGRAAAWRALETTMPHMEDGRQVKFLFLPEGSDPDTYVRSVGKEQFKKEVDKSTPLETFFFARLSQNLDTTSIEGKARLSNLAKPLLRQLPRGVYAQLMLDRLSETLGVSSESLDQLLERNPPAQTNADVFSLPDAPPLNFGPNPKNHSGEKLASYRKPSSLKAIELLLRNPEIALSIAQDLKPLHSAEDESRKLLLSLIEMIRKNPNTDTYTLLGYCYGTNLRTQLTQLLKSERITPQEGIEEEFNHIIDNILSDIAKKLDLLELRGELNSRVSATKDSN</sequence>
<dbReference type="GO" id="GO:0000428">
    <property type="term" value="C:DNA-directed RNA polymerase complex"/>
    <property type="evidence" value="ECO:0007669"/>
    <property type="project" value="UniProtKB-KW"/>
</dbReference>
<dbReference type="FunFam" id="3.40.1360.10:FF:000002">
    <property type="entry name" value="DNA primase"/>
    <property type="match status" value="1"/>
</dbReference>
<keyword evidence="4" id="KW-0808">Transferase</keyword>
<evidence type="ECO:0000256" key="10">
    <source>
        <dbReference type="ARBA" id="ARBA00022842"/>
    </source>
</evidence>
<dbReference type="SMART" id="SM00493">
    <property type="entry name" value="TOPRIM"/>
    <property type="match status" value="1"/>
</dbReference>
<keyword evidence="11" id="KW-0238">DNA-binding</keyword>
<feature type="domain" description="Toprim" evidence="13">
    <location>
        <begin position="272"/>
        <end position="354"/>
    </location>
</feature>
<dbReference type="GO" id="GO:0006269">
    <property type="term" value="P:DNA replication, synthesis of primer"/>
    <property type="evidence" value="ECO:0007669"/>
    <property type="project" value="UniProtKB-KW"/>
</dbReference>
<keyword evidence="2" id="KW-0240">DNA-directed RNA polymerase</keyword>
<dbReference type="GO" id="GO:0003899">
    <property type="term" value="F:DNA-directed RNA polymerase activity"/>
    <property type="evidence" value="ECO:0007669"/>
    <property type="project" value="InterPro"/>
</dbReference>
<evidence type="ECO:0000256" key="6">
    <source>
        <dbReference type="ARBA" id="ARBA00022705"/>
    </source>
</evidence>
<evidence type="ECO:0000256" key="5">
    <source>
        <dbReference type="ARBA" id="ARBA00022695"/>
    </source>
</evidence>
<keyword evidence="3" id="KW-0639">Primosome</keyword>
<keyword evidence="6" id="KW-0235">DNA replication</keyword>
<organism evidence="14">
    <name type="scientific">marine metagenome</name>
    <dbReference type="NCBI Taxonomy" id="408172"/>
    <lineage>
        <taxon>unclassified sequences</taxon>
        <taxon>metagenomes</taxon>
        <taxon>ecological metagenomes</taxon>
    </lineage>
</organism>
<keyword evidence="5" id="KW-0548">Nucleotidyltransferase</keyword>
<dbReference type="Pfam" id="PF08278">
    <property type="entry name" value="DnaG_DnaB_bind"/>
    <property type="match status" value="1"/>
</dbReference>
<dbReference type="InterPro" id="IPR037068">
    <property type="entry name" value="DNA_primase_core_N_sf"/>
</dbReference>
<dbReference type="Gene3D" id="3.90.580.10">
    <property type="entry name" value="Zinc finger, CHC2-type domain"/>
    <property type="match status" value="1"/>
</dbReference>
<dbReference type="PANTHER" id="PTHR30313:SF2">
    <property type="entry name" value="DNA PRIMASE"/>
    <property type="match status" value="1"/>
</dbReference>
<dbReference type="SMART" id="SM00400">
    <property type="entry name" value="ZnF_CHCC"/>
    <property type="match status" value="1"/>
</dbReference>
<comment type="cofactor">
    <cofactor evidence="1">
        <name>Zn(2+)</name>
        <dbReference type="ChEBI" id="CHEBI:29105"/>
    </cofactor>
</comment>
<dbReference type="PIRSF" id="PIRSF002811">
    <property type="entry name" value="DnaG"/>
    <property type="match status" value="1"/>
</dbReference>
<dbReference type="Pfam" id="PF10410">
    <property type="entry name" value="DnaB_bind"/>
    <property type="match status" value="1"/>
</dbReference>
<dbReference type="InterPro" id="IPR006171">
    <property type="entry name" value="TOPRIM_dom"/>
</dbReference>
<evidence type="ECO:0000256" key="3">
    <source>
        <dbReference type="ARBA" id="ARBA00022515"/>
    </source>
</evidence>
<dbReference type="InterPro" id="IPR030846">
    <property type="entry name" value="DnaG_bac"/>
</dbReference>
<dbReference type="InterPro" id="IPR013173">
    <property type="entry name" value="DNA_primase_DnaG_DnaB-bd_dom"/>
</dbReference>
<evidence type="ECO:0000256" key="1">
    <source>
        <dbReference type="ARBA" id="ARBA00001947"/>
    </source>
</evidence>
<dbReference type="Gene3D" id="1.10.860.10">
    <property type="entry name" value="DNAb Helicase, Chain A"/>
    <property type="match status" value="1"/>
</dbReference>
<dbReference type="Pfam" id="PF13155">
    <property type="entry name" value="Toprim_2"/>
    <property type="match status" value="1"/>
</dbReference>
<keyword evidence="10" id="KW-0460">Magnesium</keyword>
<dbReference type="EMBL" id="UINC01000250">
    <property type="protein sequence ID" value="SUZ51982.1"/>
    <property type="molecule type" value="Genomic_DNA"/>
</dbReference>
<evidence type="ECO:0000256" key="7">
    <source>
        <dbReference type="ARBA" id="ARBA00022723"/>
    </source>
</evidence>
<dbReference type="PROSITE" id="PS50880">
    <property type="entry name" value="TOPRIM"/>
    <property type="match status" value="1"/>
</dbReference>
<dbReference type="CDD" id="cd03364">
    <property type="entry name" value="TOPRIM_DnaG_primases"/>
    <property type="match status" value="1"/>
</dbReference>
<evidence type="ECO:0000259" key="13">
    <source>
        <dbReference type="PROSITE" id="PS50880"/>
    </source>
</evidence>
<keyword evidence="8" id="KW-0863">Zinc-finger</keyword>
<dbReference type="SUPFAM" id="SSF117023">
    <property type="entry name" value="DNA primase DnaG, C-terminal domain"/>
    <property type="match status" value="1"/>
</dbReference>
<dbReference type="HAMAP" id="MF_00974">
    <property type="entry name" value="DNA_primase_DnaG"/>
    <property type="match status" value="1"/>
</dbReference>
<accession>A0A381NBL6</accession>
<dbReference type="InterPro" id="IPR013264">
    <property type="entry name" value="DNAG_N"/>
</dbReference>
<dbReference type="InterPro" id="IPR034151">
    <property type="entry name" value="TOPRIM_DnaG_bac"/>
</dbReference>
<dbReference type="FunFam" id="3.90.580.10:FF:000001">
    <property type="entry name" value="DNA primase"/>
    <property type="match status" value="1"/>
</dbReference>
<dbReference type="InterPro" id="IPR036977">
    <property type="entry name" value="DNA_primase_Znf_CHC2"/>
</dbReference>
<dbReference type="InterPro" id="IPR019475">
    <property type="entry name" value="DNA_primase_DnaB-bd"/>
</dbReference>
<dbReference type="GO" id="GO:1990077">
    <property type="term" value="C:primosome complex"/>
    <property type="evidence" value="ECO:0007669"/>
    <property type="project" value="UniProtKB-KW"/>
</dbReference>
<dbReference type="Pfam" id="PF08275">
    <property type="entry name" value="DNAG_N"/>
    <property type="match status" value="1"/>
</dbReference>
<dbReference type="InterPro" id="IPR006295">
    <property type="entry name" value="DNA_primase_DnaG"/>
</dbReference>
<dbReference type="SUPFAM" id="SSF57783">
    <property type="entry name" value="Zinc beta-ribbon"/>
    <property type="match status" value="1"/>
</dbReference>
<dbReference type="NCBIfam" id="TIGR01391">
    <property type="entry name" value="dnaG"/>
    <property type="match status" value="1"/>
</dbReference>
<evidence type="ECO:0000256" key="2">
    <source>
        <dbReference type="ARBA" id="ARBA00022478"/>
    </source>
</evidence>
<dbReference type="Pfam" id="PF01807">
    <property type="entry name" value="Zn_ribbon_DnaG"/>
    <property type="match status" value="1"/>
</dbReference>
<dbReference type="Gene3D" id="1.20.50.20">
    <property type="entry name" value="DnaG, RNA polymerase domain, helical bundle"/>
    <property type="match status" value="1"/>
</dbReference>
<dbReference type="GO" id="GO:0005737">
    <property type="term" value="C:cytoplasm"/>
    <property type="evidence" value="ECO:0007669"/>
    <property type="project" value="TreeGrafter"/>
</dbReference>
<dbReference type="PANTHER" id="PTHR30313">
    <property type="entry name" value="DNA PRIMASE"/>
    <property type="match status" value="1"/>
</dbReference>
<dbReference type="Gene3D" id="3.40.1360.10">
    <property type="match status" value="1"/>
</dbReference>
<name>A0A381NBL6_9ZZZZ</name>
<dbReference type="InterPro" id="IPR002694">
    <property type="entry name" value="Znf_CHC2"/>
</dbReference>
<dbReference type="SUPFAM" id="SSF56731">
    <property type="entry name" value="DNA primase core"/>
    <property type="match status" value="1"/>
</dbReference>
<dbReference type="InterPro" id="IPR050219">
    <property type="entry name" value="DnaG_primase"/>
</dbReference>
<protein>
    <recommendedName>
        <fullName evidence="13">Toprim domain-containing protein</fullName>
    </recommendedName>
</protein>
<dbReference type="SMART" id="SM00766">
    <property type="entry name" value="DnaG_DnaB_bind"/>
    <property type="match status" value="1"/>
</dbReference>
<evidence type="ECO:0000256" key="8">
    <source>
        <dbReference type="ARBA" id="ARBA00022771"/>
    </source>
</evidence>
<dbReference type="GO" id="GO:0003677">
    <property type="term" value="F:DNA binding"/>
    <property type="evidence" value="ECO:0007669"/>
    <property type="project" value="UniProtKB-KW"/>
</dbReference>
<dbReference type="InterPro" id="IPR016136">
    <property type="entry name" value="DNA_helicase_N/primase_C"/>
</dbReference>
<keyword evidence="9" id="KW-0862">Zinc</keyword>
<dbReference type="GO" id="GO:0008270">
    <property type="term" value="F:zinc ion binding"/>
    <property type="evidence" value="ECO:0007669"/>
    <property type="project" value="UniProtKB-KW"/>
</dbReference>
<dbReference type="FunFam" id="3.90.980.10:FF:000001">
    <property type="entry name" value="DNA primase"/>
    <property type="match status" value="1"/>
</dbReference>
<dbReference type="Gene3D" id="3.90.980.10">
    <property type="entry name" value="DNA primase, catalytic core, N-terminal domain"/>
    <property type="match status" value="1"/>
</dbReference>
<evidence type="ECO:0000256" key="4">
    <source>
        <dbReference type="ARBA" id="ARBA00022679"/>
    </source>
</evidence>
<keyword evidence="12" id="KW-0804">Transcription</keyword>
<dbReference type="AlphaFoldDB" id="A0A381NBL6"/>
<evidence type="ECO:0000256" key="11">
    <source>
        <dbReference type="ARBA" id="ARBA00023125"/>
    </source>
</evidence>